<feature type="transmembrane region" description="Helical" evidence="1">
    <location>
        <begin position="72"/>
        <end position="94"/>
    </location>
</feature>
<keyword evidence="3" id="KW-1185">Reference proteome</keyword>
<accession>A0ABN2YP34</accession>
<feature type="transmembrane region" description="Helical" evidence="1">
    <location>
        <begin position="243"/>
        <end position="261"/>
    </location>
</feature>
<feature type="transmembrane region" description="Helical" evidence="1">
    <location>
        <begin position="187"/>
        <end position="210"/>
    </location>
</feature>
<dbReference type="EMBL" id="BAAAQQ010000013">
    <property type="protein sequence ID" value="GAA2129468.1"/>
    <property type="molecule type" value="Genomic_DNA"/>
</dbReference>
<evidence type="ECO:0000313" key="2">
    <source>
        <dbReference type="EMBL" id="GAA2129468.1"/>
    </source>
</evidence>
<keyword evidence="1" id="KW-0472">Membrane</keyword>
<gene>
    <name evidence="2" type="ORF">GCM10009843_31100</name>
</gene>
<keyword evidence="1" id="KW-1133">Transmembrane helix</keyword>
<evidence type="ECO:0000313" key="3">
    <source>
        <dbReference type="Proteomes" id="UP001500575"/>
    </source>
</evidence>
<dbReference type="RefSeq" id="WP_344304712.1">
    <property type="nucleotide sequence ID" value="NZ_BAAAQQ010000013.1"/>
</dbReference>
<feature type="transmembrane region" description="Helical" evidence="1">
    <location>
        <begin position="273"/>
        <end position="288"/>
    </location>
</feature>
<protein>
    <recommendedName>
        <fullName evidence="4">Transmembrane protein</fullName>
    </recommendedName>
</protein>
<dbReference type="Proteomes" id="UP001500575">
    <property type="component" value="Unassembled WGS sequence"/>
</dbReference>
<evidence type="ECO:0008006" key="4">
    <source>
        <dbReference type="Google" id="ProtNLM"/>
    </source>
</evidence>
<evidence type="ECO:0000256" key="1">
    <source>
        <dbReference type="SAM" id="Phobius"/>
    </source>
</evidence>
<name>A0ABN2YP34_9ACTN</name>
<sequence length="600" mass="64357">MRALVPLLPWLAATALFGMRIGPRQPFAGIDGSWMTVLNGALGPLRHGDDVVFNYGPYTFLQVPQIVDRSQFVLGMVALTVVVLWTWTVCHLAFRQCTGRTASAAAATVTAIVAATQGAATAAVGAAAGTILLTLSRPRSPDWRPVLLVPPVLWGLAGALVVQVKLSDGVAFTALALVASLAARRPLLILLDAAVTLLSFGAGTVLWWLLAGQEVGDLRAWFAYGVDIVAGYGDAMSSEVPPYLLGYLAAGIVVVISLVTVLRRRAVQSRTELLGWILVFGVTLGYGVKSGFTRHDVHELTFFVVALILLAVAAGLTGLSRTAVTGAVVCLLMVFPGFESIDPGPARDRWRADVEVALRHDYAAGLLEATRLEMQTTYAVPQAMLDAIGSAPVTIDPHEATVAWAYSLTYRPVPVFQNYAVVTERLDRLNARAIKSASDDRYILRIDTPGFDGRNAIWESAHYKQAVACNFARLQREGIWSLLGKVDSRCGRVTVEGTQRVSAGEALEIPPAADGTIVTASFRPDDGSLLARLGHLLMKDYTPLRATVDGQDFKVLAHPATGPLMLSFPEVDEGAFDPFTYSEVSFSEPGTVTFATVKLR</sequence>
<reference evidence="2 3" key="1">
    <citation type="journal article" date="2019" name="Int. J. Syst. Evol. Microbiol.">
        <title>The Global Catalogue of Microorganisms (GCM) 10K type strain sequencing project: providing services to taxonomists for standard genome sequencing and annotation.</title>
        <authorList>
            <consortium name="The Broad Institute Genomics Platform"/>
            <consortium name="The Broad Institute Genome Sequencing Center for Infectious Disease"/>
            <person name="Wu L."/>
            <person name="Ma J."/>
        </authorList>
    </citation>
    <scope>NUCLEOTIDE SEQUENCE [LARGE SCALE GENOMIC DNA]</scope>
    <source>
        <strain evidence="2 3">JCM 16021</strain>
    </source>
</reference>
<feature type="transmembrane region" description="Helical" evidence="1">
    <location>
        <begin position="153"/>
        <end position="180"/>
    </location>
</feature>
<comment type="caution">
    <text evidence="2">The sequence shown here is derived from an EMBL/GenBank/DDBJ whole genome shotgun (WGS) entry which is preliminary data.</text>
</comment>
<organism evidence="2 3">
    <name type="scientific">Nocardioides bigeumensis</name>
    <dbReference type="NCBI Taxonomy" id="433657"/>
    <lineage>
        <taxon>Bacteria</taxon>
        <taxon>Bacillati</taxon>
        <taxon>Actinomycetota</taxon>
        <taxon>Actinomycetes</taxon>
        <taxon>Propionibacteriales</taxon>
        <taxon>Nocardioidaceae</taxon>
        <taxon>Nocardioides</taxon>
    </lineage>
</organism>
<keyword evidence="1" id="KW-0812">Transmembrane</keyword>
<feature type="transmembrane region" description="Helical" evidence="1">
    <location>
        <begin position="300"/>
        <end position="319"/>
    </location>
</feature>
<proteinExistence type="predicted"/>
<feature type="transmembrane region" description="Helical" evidence="1">
    <location>
        <begin position="106"/>
        <end position="133"/>
    </location>
</feature>